<sequence length="125" mass="13256">MLAAFMTGAGSLVFCAPSLMEMGATAAFFSSMGLMEPKVREKPIVVLGSFWTAPSPAAPDTSSIFRFSLSAPAKSSTSPRLPGATAVVPVPRSMANTLADLKTTAQVNRSTKSCTQDTNRLYYWV</sequence>
<dbReference type="AlphaFoldDB" id="A0A6B0UPH6"/>
<reference evidence="1" key="1">
    <citation type="submission" date="2019-12" db="EMBL/GenBank/DDBJ databases">
        <title>An insight into the sialome of adult female Ixodes ricinus ticks feeding for 6 days.</title>
        <authorList>
            <person name="Perner J."/>
            <person name="Ribeiro J.M.C."/>
        </authorList>
    </citation>
    <scope>NUCLEOTIDE SEQUENCE</scope>
    <source>
        <strain evidence="1">Semi-engorged</strain>
        <tissue evidence="1">Salivary glands</tissue>
    </source>
</reference>
<organism evidence="1">
    <name type="scientific">Ixodes ricinus</name>
    <name type="common">Common tick</name>
    <name type="synonym">Acarus ricinus</name>
    <dbReference type="NCBI Taxonomy" id="34613"/>
    <lineage>
        <taxon>Eukaryota</taxon>
        <taxon>Metazoa</taxon>
        <taxon>Ecdysozoa</taxon>
        <taxon>Arthropoda</taxon>
        <taxon>Chelicerata</taxon>
        <taxon>Arachnida</taxon>
        <taxon>Acari</taxon>
        <taxon>Parasitiformes</taxon>
        <taxon>Ixodida</taxon>
        <taxon>Ixodoidea</taxon>
        <taxon>Ixodidae</taxon>
        <taxon>Ixodinae</taxon>
        <taxon>Ixodes</taxon>
    </lineage>
</organism>
<proteinExistence type="predicted"/>
<name>A0A6B0UPH6_IXORI</name>
<protein>
    <submittedName>
        <fullName evidence="1">Putative secreted protein</fullName>
    </submittedName>
</protein>
<accession>A0A6B0UPH6</accession>
<evidence type="ECO:0000313" key="1">
    <source>
        <dbReference type="EMBL" id="MXU91719.1"/>
    </source>
</evidence>
<dbReference type="EMBL" id="GIFC01009636">
    <property type="protein sequence ID" value="MXU91719.1"/>
    <property type="molecule type" value="Transcribed_RNA"/>
</dbReference>